<sequence length="215" mass="24844">MRGAVVALLLLSLPNLTQVEFVDWGRARMVELKQILGQLLHKLDRYMRCESIALCHLSTVIWSHWKTVPNRPEEDYQTLEEESENAGRIMNALAMLPLVADFRMSCVNLDELSLVGFKWPNIQKLTLESCVTSLSWFELLLQKLPGLRILYFEHLCYMDSMRELFEPVDPMDLLKVLPVHCPELEQFTLKLPRNLALRGIRESGMWTLTGTTTQV</sequence>
<reference evidence="2" key="1">
    <citation type="journal article" date="2020" name="Stud. Mycol.">
        <title>101 Dothideomycetes genomes: a test case for predicting lifestyles and emergence of pathogens.</title>
        <authorList>
            <person name="Haridas S."/>
            <person name="Albert R."/>
            <person name="Binder M."/>
            <person name="Bloem J."/>
            <person name="Labutti K."/>
            <person name="Salamov A."/>
            <person name="Andreopoulos B."/>
            <person name="Baker S."/>
            <person name="Barry K."/>
            <person name="Bills G."/>
            <person name="Bluhm B."/>
            <person name="Cannon C."/>
            <person name="Castanera R."/>
            <person name="Culley D."/>
            <person name="Daum C."/>
            <person name="Ezra D."/>
            <person name="Gonzalez J."/>
            <person name="Henrissat B."/>
            <person name="Kuo A."/>
            <person name="Liang C."/>
            <person name="Lipzen A."/>
            <person name="Lutzoni F."/>
            <person name="Magnuson J."/>
            <person name="Mondo S."/>
            <person name="Nolan M."/>
            <person name="Ohm R."/>
            <person name="Pangilinan J."/>
            <person name="Park H.-J."/>
            <person name="Ramirez L."/>
            <person name="Alfaro M."/>
            <person name="Sun H."/>
            <person name="Tritt A."/>
            <person name="Yoshinaga Y."/>
            <person name="Zwiers L.-H."/>
            <person name="Turgeon B."/>
            <person name="Goodwin S."/>
            <person name="Spatafora J."/>
            <person name="Crous P."/>
            <person name="Grigoriev I."/>
        </authorList>
    </citation>
    <scope>NUCLEOTIDE SEQUENCE</scope>
    <source>
        <strain evidence="2">CBS 113979</strain>
    </source>
</reference>
<evidence type="ECO:0000313" key="3">
    <source>
        <dbReference type="Proteomes" id="UP000800041"/>
    </source>
</evidence>
<gene>
    <name evidence="2" type="ORF">K402DRAFT_270421</name>
</gene>
<feature type="chain" id="PRO_5026245850" description="F-box domain-containing protein" evidence="1">
    <location>
        <begin position="20"/>
        <end position="215"/>
    </location>
</feature>
<evidence type="ECO:0008006" key="4">
    <source>
        <dbReference type="Google" id="ProtNLM"/>
    </source>
</evidence>
<accession>A0A6G1H819</accession>
<dbReference type="AlphaFoldDB" id="A0A6G1H819"/>
<evidence type="ECO:0000256" key="1">
    <source>
        <dbReference type="SAM" id="SignalP"/>
    </source>
</evidence>
<evidence type="ECO:0000313" key="2">
    <source>
        <dbReference type="EMBL" id="KAF1989351.1"/>
    </source>
</evidence>
<keyword evidence="3" id="KW-1185">Reference proteome</keyword>
<dbReference type="Proteomes" id="UP000800041">
    <property type="component" value="Unassembled WGS sequence"/>
</dbReference>
<proteinExistence type="predicted"/>
<dbReference type="EMBL" id="ML977145">
    <property type="protein sequence ID" value="KAF1989351.1"/>
    <property type="molecule type" value="Genomic_DNA"/>
</dbReference>
<feature type="signal peptide" evidence="1">
    <location>
        <begin position="1"/>
        <end position="19"/>
    </location>
</feature>
<keyword evidence="1" id="KW-0732">Signal</keyword>
<organism evidence="2 3">
    <name type="scientific">Aulographum hederae CBS 113979</name>
    <dbReference type="NCBI Taxonomy" id="1176131"/>
    <lineage>
        <taxon>Eukaryota</taxon>
        <taxon>Fungi</taxon>
        <taxon>Dikarya</taxon>
        <taxon>Ascomycota</taxon>
        <taxon>Pezizomycotina</taxon>
        <taxon>Dothideomycetes</taxon>
        <taxon>Pleosporomycetidae</taxon>
        <taxon>Aulographales</taxon>
        <taxon>Aulographaceae</taxon>
    </lineage>
</organism>
<name>A0A6G1H819_9PEZI</name>
<protein>
    <recommendedName>
        <fullName evidence="4">F-box domain-containing protein</fullName>
    </recommendedName>
</protein>